<comment type="caution">
    <text evidence="4">The sequence shown here is derived from an EMBL/GenBank/DDBJ whole genome shotgun (WGS) entry which is preliminary data.</text>
</comment>
<dbReference type="EMBL" id="BAOP01000012">
    <property type="protein sequence ID" value="GAC79857.1"/>
    <property type="molecule type" value="Genomic_DNA"/>
</dbReference>
<sequence>MIGRPRVLVVAVAVLVALTSACTTEPIETDAARSAKLSASLRPGPTTAVLPTPDIVPVSTTVTVPARAERIVAIDRNGTLGAIVYSLGLGSHVVGRDKSTTFPSARAVPVITDTGHAINTERVLNVSPTIVLTGTDSNPAGAVDALRRAGLHVVQFPAERSVASTPELIRAVATALGVPAEGEKLVARTQSQINDAGRSIPDLPTKPSIAFLYVRGEYLLLLAGPKSGADDLIEHLGGVDAGTASGLTAPFTTVSAENLMAADPDVILVMTQGADSVGGMDRLLELPAIAQTKAGRSRRIVEMDETQILMFGPDTGLVMGALAKAIYA</sequence>
<feature type="signal peptide" evidence="2">
    <location>
        <begin position="1"/>
        <end position="23"/>
    </location>
</feature>
<feature type="domain" description="Fe/B12 periplasmic-binding" evidence="3">
    <location>
        <begin position="70"/>
        <end position="328"/>
    </location>
</feature>
<keyword evidence="2" id="KW-0732">Signal</keyword>
<gene>
    <name evidence="4" type="primary">hmuT</name>
    <name evidence="4" type="ORF">GM1_012_01300</name>
</gene>
<keyword evidence="5" id="KW-1185">Reference proteome</keyword>
<reference evidence="4 5" key="1">
    <citation type="submission" date="2013-02" db="EMBL/GenBank/DDBJ databases">
        <title>Whole genome shotgun sequence of Gordonia malaquae NBRC 108250.</title>
        <authorList>
            <person name="Yoshida I."/>
            <person name="Hosoyama A."/>
            <person name="Tsuchikane K."/>
            <person name="Ando Y."/>
            <person name="Baba S."/>
            <person name="Ohji S."/>
            <person name="Hamada M."/>
            <person name="Tamura T."/>
            <person name="Yamazoe A."/>
            <person name="Yamazaki S."/>
            <person name="Fujita N."/>
        </authorList>
    </citation>
    <scope>NUCLEOTIDE SEQUENCE [LARGE SCALE GENOMIC DNA]</scope>
    <source>
        <strain evidence="4 5">NBRC 108250</strain>
    </source>
</reference>
<dbReference type="eggNOG" id="COG4558">
    <property type="taxonomic scope" value="Bacteria"/>
</dbReference>
<dbReference type="AlphaFoldDB" id="M3UW68"/>
<name>M3UW68_GORML</name>
<dbReference type="InterPro" id="IPR050902">
    <property type="entry name" value="ABC_Transporter_SBP"/>
</dbReference>
<protein>
    <submittedName>
        <fullName evidence="4">Hemin ABC transporter substrate-binding protein</fullName>
    </submittedName>
</protein>
<accession>M3UW68</accession>
<evidence type="ECO:0000259" key="3">
    <source>
        <dbReference type="PROSITE" id="PS50983"/>
    </source>
</evidence>
<dbReference type="Proteomes" id="UP000035009">
    <property type="component" value="Unassembled WGS sequence"/>
</dbReference>
<evidence type="ECO:0000256" key="1">
    <source>
        <dbReference type="ARBA" id="ARBA00008814"/>
    </source>
</evidence>
<dbReference type="Gene3D" id="3.40.50.1980">
    <property type="entry name" value="Nitrogenase molybdenum iron protein domain"/>
    <property type="match status" value="2"/>
</dbReference>
<dbReference type="InterPro" id="IPR002491">
    <property type="entry name" value="ABC_transptr_periplasmic_BD"/>
</dbReference>
<proteinExistence type="inferred from homology"/>
<organism evidence="4 5">
    <name type="scientific">Gordonia malaquae NBRC 108250</name>
    <dbReference type="NCBI Taxonomy" id="1223542"/>
    <lineage>
        <taxon>Bacteria</taxon>
        <taxon>Bacillati</taxon>
        <taxon>Actinomycetota</taxon>
        <taxon>Actinomycetes</taxon>
        <taxon>Mycobacteriales</taxon>
        <taxon>Gordoniaceae</taxon>
        <taxon>Gordonia</taxon>
    </lineage>
</organism>
<dbReference type="Pfam" id="PF01497">
    <property type="entry name" value="Peripla_BP_2"/>
    <property type="match status" value="1"/>
</dbReference>
<comment type="similarity">
    <text evidence="1">Belongs to the bacterial solute-binding protein 8 family.</text>
</comment>
<feature type="chain" id="PRO_5038365208" evidence="2">
    <location>
        <begin position="24"/>
        <end position="328"/>
    </location>
</feature>
<dbReference type="PROSITE" id="PS50983">
    <property type="entry name" value="FE_B12_PBP"/>
    <property type="match status" value="1"/>
</dbReference>
<evidence type="ECO:0000313" key="4">
    <source>
        <dbReference type="EMBL" id="GAC79857.1"/>
    </source>
</evidence>
<evidence type="ECO:0000256" key="2">
    <source>
        <dbReference type="SAM" id="SignalP"/>
    </source>
</evidence>
<dbReference type="RefSeq" id="WP_008378451.1">
    <property type="nucleotide sequence ID" value="NZ_BAOP01000012.1"/>
</dbReference>
<dbReference type="SUPFAM" id="SSF53807">
    <property type="entry name" value="Helical backbone' metal receptor"/>
    <property type="match status" value="1"/>
</dbReference>
<dbReference type="PANTHER" id="PTHR30535">
    <property type="entry name" value="VITAMIN B12-BINDING PROTEIN"/>
    <property type="match status" value="1"/>
</dbReference>
<evidence type="ECO:0000313" key="5">
    <source>
        <dbReference type="Proteomes" id="UP000035009"/>
    </source>
</evidence>
<dbReference type="PROSITE" id="PS51257">
    <property type="entry name" value="PROKAR_LIPOPROTEIN"/>
    <property type="match status" value="1"/>
</dbReference>
<dbReference type="PANTHER" id="PTHR30535:SF4">
    <property type="entry name" value="HEMIN-BINDING PERIPLASMIC PROTEIN HMUT"/>
    <property type="match status" value="1"/>
</dbReference>
<dbReference type="STRING" id="410332.SAMN04488550_1893"/>